<reference evidence="1 2" key="1">
    <citation type="journal article" date="2021" name="bioRxiv">
        <title>The Gossypium anomalum genome as a resource for cotton improvement and evolutionary analysis of hybrid incompatibility.</title>
        <authorList>
            <person name="Grover C.E."/>
            <person name="Yuan D."/>
            <person name="Arick M.A."/>
            <person name="Miller E.R."/>
            <person name="Hu G."/>
            <person name="Peterson D.G."/>
            <person name="Wendel J.F."/>
            <person name="Udall J.A."/>
        </authorList>
    </citation>
    <scope>NUCLEOTIDE SEQUENCE [LARGE SCALE GENOMIC DNA]</scope>
    <source>
        <strain evidence="1">JFW-Udall</strain>
        <tissue evidence="1">Leaf</tissue>
    </source>
</reference>
<evidence type="ECO:0000313" key="1">
    <source>
        <dbReference type="EMBL" id="KAG8484661.1"/>
    </source>
</evidence>
<organism evidence="1 2">
    <name type="scientific">Gossypium anomalum</name>
    <dbReference type="NCBI Taxonomy" id="47600"/>
    <lineage>
        <taxon>Eukaryota</taxon>
        <taxon>Viridiplantae</taxon>
        <taxon>Streptophyta</taxon>
        <taxon>Embryophyta</taxon>
        <taxon>Tracheophyta</taxon>
        <taxon>Spermatophyta</taxon>
        <taxon>Magnoliopsida</taxon>
        <taxon>eudicotyledons</taxon>
        <taxon>Gunneridae</taxon>
        <taxon>Pentapetalae</taxon>
        <taxon>rosids</taxon>
        <taxon>malvids</taxon>
        <taxon>Malvales</taxon>
        <taxon>Malvaceae</taxon>
        <taxon>Malvoideae</taxon>
        <taxon>Gossypium</taxon>
    </lineage>
</organism>
<sequence>MSLKDCQPILTAFRNRNNRRNHRPTGVRRVNRRDHHPQLGYIYIYIYICLTYYKSERDDNNKINK</sequence>
<proteinExistence type="predicted"/>
<comment type="caution">
    <text evidence="1">The sequence shown here is derived from an EMBL/GenBank/DDBJ whole genome shotgun (WGS) entry which is preliminary data.</text>
</comment>
<dbReference type="Proteomes" id="UP000701853">
    <property type="component" value="Chromosome 9"/>
</dbReference>
<protein>
    <submittedName>
        <fullName evidence="1">Uncharacterized protein</fullName>
    </submittedName>
</protein>
<gene>
    <name evidence="1" type="ORF">CXB51_023937</name>
</gene>
<name>A0A8J5Y7X0_9ROSI</name>
<dbReference type="AlphaFoldDB" id="A0A8J5Y7X0"/>
<accession>A0A8J5Y7X0</accession>
<evidence type="ECO:0000313" key="2">
    <source>
        <dbReference type="Proteomes" id="UP000701853"/>
    </source>
</evidence>
<dbReference type="EMBL" id="JAHUZN010000009">
    <property type="protein sequence ID" value="KAG8484661.1"/>
    <property type="molecule type" value="Genomic_DNA"/>
</dbReference>
<keyword evidence="2" id="KW-1185">Reference proteome</keyword>